<evidence type="ECO:0000313" key="2">
    <source>
        <dbReference type="Proteomes" id="UP001498398"/>
    </source>
</evidence>
<protein>
    <submittedName>
        <fullName evidence="1">Uncharacterized protein</fullName>
    </submittedName>
</protein>
<comment type="caution">
    <text evidence="1">The sequence shown here is derived from an EMBL/GenBank/DDBJ whole genome shotgun (WGS) entry which is preliminary data.</text>
</comment>
<name>A0ABR1IKQ3_9AGAR</name>
<keyword evidence="2" id="KW-1185">Reference proteome</keyword>
<sequence length="203" mass="23338">MTSTKAQRFLFTPPEGRSHYKDGDRQIVCSSAPIPLWEIPSYLLKHPSMPGFHAPWLWCGWYGEEFLFKVIEKYYPGDIVYHHWGEPSPANTILKFPYIILREFDIPERFKKLVQVVDVALPNGDYDVGLAVGNNFQGLLPFRSGQCLECITQKLFGGKEPVWMLDNYHWTWIPQDCTESDSGEYKPPPPPIQGSLSLPFIEC</sequence>
<gene>
    <name evidence="1" type="ORF">VKT23_019835</name>
</gene>
<evidence type="ECO:0000313" key="1">
    <source>
        <dbReference type="EMBL" id="KAK7435143.1"/>
    </source>
</evidence>
<dbReference type="EMBL" id="JBANRG010000111">
    <property type="protein sequence ID" value="KAK7435143.1"/>
    <property type="molecule type" value="Genomic_DNA"/>
</dbReference>
<dbReference type="Proteomes" id="UP001498398">
    <property type="component" value="Unassembled WGS sequence"/>
</dbReference>
<reference evidence="1 2" key="1">
    <citation type="submission" date="2024-01" db="EMBL/GenBank/DDBJ databases">
        <title>A draft genome for the cacao thread blight pathogen Marasmiellus scandens.</title>
        <authorList>
            <person name="Baruah I.K."/>
            <person name="Leung J."/>
            <person name="Bukari Y."/>
            <person name="Amoako-Attah I."/>
            <person name="Meinhardt L.W."/>
            <person name="Bailey B.A."/>
            <person name="Cohen S.P."/>
        </authorList>
    </citation>
    <scope>NUCLEOTIDE SEQUENCE [LARGE SCALE GENOMIC DNA]</scope>
    <source>
        <strain evidence="1 2">GH-19</strain>
    </source>
</reference>
<organism evidence="1 2">
    <name type="scientific">Marasmiellus scandens</name>
    <dbReference type="NCBI Taxonomy" id="2682957"/>
    <lineage>
        <taxon>Eukaryota</taxon>
        <taxon>Fungi</taxon>
        <taxon>Dikarya</taxon>
        <taxon>Basidiomycota</taxon>
        <taxon>Agaricomycotina</taxon>
        <taxon>Agaricomycetes</taxon>
        <taxon>Agaricomycetidae</taxon>
        <taxon>Agaricales</taxon>
        <taxon>Marasmiineae</taxon>
        <taxon>Omphalotaceae</taxon>
        <taxon>Marasmiellus</taxon>
    </lineage>
</organism>
<proteinExistence type="predicted"/>
<accession>A0ABR1IKQ3</accession>